<evidence type="ECO:0000313" key="2">
    <source>
        <dbReference type="Proteomes" id="UP000051638"/>
    </source>
</evidence>
<dbReference type="AlphaFoldDB" id="A0A0R2DCN6"/>
<sequence length="115" mass="12823">MQLTVTNETDITELITKDDPDAKATLLAVLIPQAKGQRAQVGFVHDNTEGTANWLAKIAYHSANLDVTYNVAKPMEEAQQLIQRLRKLRHYQFAQTFKLSDGLAATEDTVALPRD</sequence>
<name>A0A0R2DCN6_9LACO</name>
<comment type="caution">
    <text evidence="1">The sequence shown here is derived from an EMBL/GenBank/DDBJ whole genome shotgun (WGS) entry which is preliminary data.</text>
</comment>
<gene>
    <name evidence="1" type="ORF">FC24_GL001326</name>
</gene>
<dbReference type="OrthoDB" id="2299126at2"/>
<dbReference type="EMBL" id="AYYI01000034">
    <property type="protein sequence ID" value="KRM98441.1"/>
    <property type="molecule type" value="Genomic_DNA"/>
</dbReference>
<proteinExistence type="predicted"/>
<protein>
    <submittedName>
        <fullName evidence="1">Uncharacterized protein</fullName>
    </submittedName>
</protein>
<dbReference type="RefSeq" id="WP_057873895.1">
    <property type="nucleotide sequence ID" value="NZ_AYYI01000034.1"/>
</dbReference>
<keyword evidence="2" id="KW-1185">Reference proteome</keyword>
<dbReference type="PATRIC" id="fig|1423796.3.peg.1352"/>
<accession>A0A0R2DCN6</accession>
<dbReference type="STRING" id="1423796.FC24_GL001326"/>
<evidence type="ECO:0000313" key="1">
    <source>
        <dbReference type="EMBL" id="KRM98441.1"/>
    </source>
</evidence>
<reference evidence="1 2" key="1">
    <citation type="journal article" date="2015" name="Genome Announc.">
        <title>Expanding the biotechnology potential of lactobacilli through comparative genomics of 213 strains and associated genera.</title>
        <authorList>
            <person name="Sun Z."/>
            <person name="Harris H.M."/>
            <person name="McCann A."/>
            <person name="Guo C."/>
            <person name="Argimon S."/>
            <person name="Zhang W."/>
            <person name="Yang X."/>
            <person name="Jeffery I.B."/>
            <person name="Cooney J.C."/>
            <person name="Kagawa T.F."/>
            <person name="Liu W."/>
            <person name="Song Y."/>
            <person name="Salvetti E."/>
            <person name="Wrobel A."/>
            <person name="Rasinkangas P."/>
            <person name="Parkhill J."/>
            <person name="Rea M.C."/>
            <person name="O'Sullivan O."/>
            <person name="Ritari J."/>
            <person name="Douillard F.P."/>
            <person name="Paul Ross R."/>
            <person name="Yang R."/>
            <person name="Briner A.E."/>
            <person name="Felis G.E."/>
            <person name="de Vos W.M."/>
            <person name="Barrangou R."/>
            <person name="Klaenhammer T.R."/>
            <person name="Caufield P.W."/>
            <person name="Cui Y."/>
            <person name="Zhang H."/>
            <person name="O'Toole P.W."/>
        </authorList>
    </citation>
    <scope>NUCLEOTIDE SEQUENCE [LARGE SCALE GENOMIC DNA]</scope>
    <source>
        <strain evidence="1 2">DSM 20253</strain>
    </source>
</reference>
<dbReference type="Proteomes" id="UP000051638">
    <property type="component" value="Unassembled WGS sequence"/>
</dbReference>
<organism evidence="1 2">
    <name type="scientific">Loigolactobacillus rennini DSM 20253</name>
    <dbReference type="NCBI Taxonomy" id="1423796"/>
    <lineage>
        <taxon>Bacteria</taxon>
        <taxon>Bacillati</taxon>
        <taxon>Bacillota</taxon>
        <taxon>Bacilli</taxon>
        <taxon>Lactobacillales</taxon>
        <taxon>Lactobacillaceae</taxon>
        <taxon>Loigolactobacillus</taxon>
    </lineage>
</organism>